<gene>
    <name evidence="4" type="ORF">MNOR_LOCUS32198</name>
</gene>
<dbReference type="InterPro" id="IPR036770">
    <property type="entry name" value="Ankyrin_rpt-contain_sf"/>
</dbReference>
<keyword evidence="1" id="KW-0677">Repeat</keyword>
<evidence type="ECO:0000256" key="1">
    <source>
        <dbReference type="ARBA" id="ARBA00022737"/>
    </source>
</evidence>
<dbReference type="SUPFAM" id="SSF48403">
    <property type="entry name" value="Ankyrin repeat"/>
    <property type="match status" value="1"/>
</dbReference>
<reference evidence="4 5" key="1">
    <citation type="submission" date="2024-05" db="EMBL/GenBank/DDBJ databases">
        <authorList>
            <person name="Wallberg A."/>
        </authorList>
    </citation>
    <scope>NUCLEOTIDE SEQUENCE [LARGE SCALE GENOMIC DNA]</scope>
</reference>
<proteinExistence type="predicted"/>
<feature type="repeat" description="ANK" evidence="3">
    <location>
        <begin position="176"/>
        <end position="203"/>
    </location>
</feature>
<dbReference type="Pfam" id="PF00023">
    <property type="entry name" value="Ank"/>
    <property type="match status" value="1"/>
</dbReference>
<dbReference type="PROSITE" id="PS50088">
    <property type="entry name" value="ANK_REPEAT"/>
    <property type="match status" value="3"/>
</dbReference>
<dbReference type="EMBL" id="CAXKWB010043203">
    <property type="protein sequence ID" value="CAL4159001.1"/>
    <property type="molecule type" value="Genomic_DNA"/>
</dbReference>
<name>A0AAV2S4I2_MEGNR</name>
<dbReference type="InterPro" id="IPR002110">
    <property type="entry name" value="Ankyrin_rpt"/>
</dbReference>
<feature type="repeat" description="ANK" evidence="3">
    <location>
        <begin position="107"/>
        <end position="139"/>
    </location>
</feature>
<dbReference type="PANTHER" id="PTHR24198">
    <property type="entry name" value="ANKYRIN REPEAT AND PROTEIN KINASE DOMAIN-CONTAINING PROTEIN"/>
    <property type="match status" value="1"/>
</dbReference>
<accession>A0AAV2S4I2</accession>
<protein>
    <recommendedName>
        <fullName evidence="6">Ankyrin repeat domain-containing protein</fullName>
    </recommendedName>
</protein>
<keyword evidence="5" id="KW-1185">Reference proteome</keyword>
<evidence type="ECO:0008006" key="6">
    <source>
        <dbReference type="Google" id="ProtNLM"/>
    </source>
</evidence>
<evidence type="ECO:0000313" key="5">
    <source>
        <dbReference type="Proteomes" id="UP001497623"/>
    </source>
</evidence>
<dbReference type="PROSITE" id="PS50297">
    <property type="entry name" value="ANK_REP_REGION"/>
    <property type="match status" value="3"/>
</dbReference>
<sequence>MGKMPHIMDLHQAIVGGDIGLVTKICQSGLDLGTPMRGTTALSLAVYRGNLEAVRVLLSNGAPLDRRSKDHLDRIETPIISAIRLGHEDIFNQLVAHGARLDVPDFYNQTPLWFAVKEQRLSFVRVLLQAGAPINFIRASENPLNLAVQFLGYRGRRELMIELIAAGLPLSLEDYKGQCPLYWAMKHADLEFFRLLIEAGAKVRRWEWLSPPNLPLNWQKQSEVMPWIAQEQTTPPPLTRLARTAVRQQLSHLTNRDIRSTIIQLPLPTPLIRNLLLNDPIAKVNMTLMQISSGNEQQIRQLN</sequence>
<dbReference type="AlphaFoldDB" id="A0AAV2S4I2"/>
<evidence type="ECO:0000256" key="2">
    <source>
        <dbReference type="ARBA" id="ARBA00023043"/>
    </source>
</evidence>
<evidence type="ECO:0000313" key="4">
    <source>
        <dbReference type="EMBL" id="CAL4159001.1"/>
    </source>
</evidence>
<evidence type="ECO:0000256" key="3">
    <source>
        <dbReference type="PROSITE-ProRule" id="PRU00023"/>
    </source>
</evidence>
<dbReference type="Gene3D" id="1.25.40.20">
    <property type="entry name" value="Ankyrin repeat-containing domain"/>
    <property type="match status" value="1"/>
</dbReference>
<dbReference type="PANTHER" id="PTHR24198:SF165">
    <property type="entry name" value="ANKYRIN REPEAT-CONTAINING PROTEIN-RELATED"/>
    <property type="match status" value="1"/>
</dbReference>
<dbReference type="SMART" id="SM00248">
    <property type="entry name" value="ANK"/>
    <property type="match status" value="5"/>
</dbReference>
<comment type="caution">
    <text evidence="4">The sequence shown here is derived from an EMBL/GenBank/DDBJ whole genome shotgun (WGS) entry which is preliminary data.</text>
</comment>
<dbReference type="Proteomes" id="UP001497623">
    <property type="component" value="Unassembled WGS sequence"/>
</dbReference>
<feature type="repeat" description="ANK" evidence="3">
    <location>
        <begin position="37"/>
        <end position="69"/>
    </location>
</feature>
<organism evidence="4 5">
    <name type="scientific">Meganyctiphanes norvegica</name>
    <name type="common">Northern krill</name>
    <name type="synonym">Thysanopoda norvegica</name>
    <dbReference type="NCBI Taxonomy" id="48144"/>
    <lineage>
        <taxon>Eukaryota</taxon>
        <taxon>Metazoa</taxon>
        <taxon>Ecdysozoa</taxon>
        <taxon>Arthropoda</taxon>
        <taxon>Crustacea</taxon>
        <taxon>Multicrustacea</taxon>
        <taxon>Malacostraca</taxon>
        <taxon>Eumalacostraca</taxon>
        <taxon>Eucarida</taxon>
        <taxon>Euphausiacea</taxon>
        <taxon>Euphausiidae</taxon>
        <taxon>Meganyctiphanes</taxon>
    </lineage>
</organism>
<keyword evidence="2 3" id="KW-0040">ANK repeat</keyword>
<dbReference type="Pfam" id="PF12796">
    <property type="entry name" value="Ank_2"/>
    <property type="match status" value="1"/>
</dbReference>